<gene>
    <name evidence="1" type="ORF">STH12_04277</name>
</gene>
<keyword evidence="2" id="KW-1185">Reference proteome</keyword>
<accession>A0ABM7DXM2</accession>
<sequence length="85" mass="9112">MASIAQHLKDVMIETGADTAWAGDPDLLLTAYARSGGKVVHPLNRIKAVVDAARRSSLFEADGYIRACDCSGTREILHPAFKIAS</sequence>
<keyword evidence="1" id="KW-0614">Plasmid</keyword>
<reference evidence="1 2" key="1">
    <citation type="submission" date="2017-03" db="EMBL/GenBank/DDBJ databases">
        <title>Full genome sequence of a non-lethal Shewanella isolate that potentiates virulence of Vibio parahaemolyticus causing acute hepatopancreatic necrosis disease (AHPND) in shrimp.</title>
        <authorList>
            <person name="Prachumwat A."/>
            <person name="Sritunyalucksana K."/>
        </authorList>
    </citation>
    <scope>NUCLEOTIDE SEQUENCE [LARGE SCALE GENOMIC DNA]</scope>
    <source>
        <strain evidence="1 2">TH2012</strain>
        <plasmid evidence="2">psth1</plasmid>
    </source>
</reference>
<evidence type="ECO:0000313" key="2">
    <source>
        <dbReference type="Proteomes" id="UP000278437"/>
    </source>
</evidence>
<dbReference type="Proteomes" id="UP000278437">
    <property type="component" value="Plasmid pSTH1"/>
</dbReference>
<organism evidence="1 2">
    <name type="scientific">Shewanella khirikhana</name>
    <dbReference type="NCBI Taxonomy" id="1965282"/>
    <lineage>
        <taxon>Bacteria</taxon>
        <taxon>Pseudomonadati</taxon>
        <taxon>Pseudomonadota</taxon>
        <taxon>Gammaproteobacteria</taxon>
        <taxon>Alteromonadales</taxon>
        <taxon>Shewanellaceae</taxon>
        <taxon>Shewanella</taxon>
    </lineage>
</organism>
<protein>
    <submittedName>
        <fullName evidence="1">Uncharacterized protein</fullName>
    </submittedName>
</protein>
<proteinExistence type="predicted"/>
<dbReference type="EMBL" id="CP020374">
    <property type="protein sequence ID" value="AZQ13303.1"/>
    <property type="molecule type" value="Genomic_DNA"/>
</dbReference>
<name>A0ABM7DXM2_9GAMM</name>
<evidence type="ECO:0000313" key="1">
    <source>
        <dbReference type="EMBL" id="AZQ13303.1"/>
    </source>
</evidence>
<geneLocation type="plasmid" evidence="2">
    <name>psth1</name>
</geneLocation>